<feature type="domain" description="HTH-type transcriptional repressor KstR2 C-terminal" evidence="1">
    <location>
        <begin position="2"/>
        <end position="57"/>
    </location>
</feature>
<dbReference type="InterPro" id="IPR041490">
    <property type="entry name" value="KstR2_TetR_C"/>
</dbReference>
<organism evidence="2 3">
    <name type="scientific">Amycolatopsis pithecellobii</name>
    <dbReference type="NCBI Taxonomy" id="664692"/>
    <lineage>
        <taxon>Bacteria</taxon>
        <taxon>Bacillati</taxon>
        <taxon>Actinomycetota</taxon>
        <taxon>Actinomycetes</taxon>
        <taxon>Pseudonocardiales</taxon>
        <taxon>Pseudonocardiaceae</taxon>
        <taxon>Amycolatopsis</taxon>
    </lineage>
</organism>
<accession>A0A6N7Z406</accession>
<proteinExistence type="predicted"/>
<dbReference type="AlphaFoldDB" id="A0A6N7Z406"/>
<gene>
    <name evidence="2" type="ORF">GKO32_13235</name>
</gene>
<evidence type="ECO:0000313" key="2">
    <source>
        <dbReference type="EMBL" id="MTD54934.1"/>
    </source>
</evidence>
<comment type="caution">
    <text evidence="2">The sequence shown here is derived from an EMBL/GenBank/DDBJ whole genome shotgun (WGS) entry which is preliminary data.</text>
</comment>
<name>A0A6N7Z406_9PSEU</name>
<sequence>MIGRGVTEGAFRTVDVRVAALGILGTVNWVAWWFDPDHNDNLDAISHQLADTAVAGLLDVSSRQPVDGPDQAIAAIRAQPPRTDVALLRTFALSARRDDGPSAGRGPAA</sequence>
<protein>
    <recommendedName>
        <fullName evidence="1">HTH-type transcriptional repressor KstR2 C-terminal domain-containing protein</fullName>
    </recommendedName>
</protein>
<dbReference type="EMBL" id="WMBA01000016">
    <property type="protein sequence ID" value="MTD54934.1"/>
    <property type="molecule type" value="Genomic_DNA"/>
</dbReference>
<dbReference type="Gene3D" id="1.10.357.10">
    <property type="entry name" value="Tetracycline Repressor, domain 2"/>
    <property type="match status" value="1"/>
</dbReference>
<dbReference type="Proteomes" id="UP000440096">
    <property type="component" value="Unassembled WGS sequence"/>
</dbReference>
<dbReference type="OrthoDB" id="3190535at2"/>
<dbReference type="SUPFAM" id="SSF48498">
    <property type="entry name" value="Tetracyclin repressor-like, C-terminal domain"/>
    <property type="match status" value="1"/>
</dbReference>
<keyword evidence="3" id="KW-1185">Reference proteome</keyword>
<reference evidence="2 3" key="1">
    <citation type="submission" date="2019-11" db="EMBL/GenBank/DDBJ databases">
        <title>Draft genome of Amycolatopsis RM579.</title>
        <authorList>
            <person name="Duangmal K."/>
            <person name="Mingma R."/>
        </authorList>
    </citation>
    <scope>NUCLEOTIDE SEQUENCE [LARGE SCALE GENOMIC DNA]</scope>
    <source>
        <strain evidence="2 3">RM579</strain>
    </source>
</reference>
<evidence type="ECO:0000259" key="1">
    <source>
        <dbReference type="Pfam" id="PF17932"/>
    </source>
</evidence>
<evidence type="ECO:0000313" key="3">
    <source>
        <dbReference type="Proteomes" id="UP000440096"/>
    </source>
</evidence>
<dbReference type="Pfam" id="PF17932">
    <property type="entry name" value="TetR_C_24"/>
    <property type="match status" value="1"/>
</dbReference>
<dbReference type="InterPro" id="IPR036271">
    <property type="entry name" value="Tet_transcr_reg_TetR-rel_C_sf"/>
</dbReference>